<comment type="caution">
    <text evidence="2">The sequence shown here is derived from an EMBL/GenBank/DDBJ whole genome shotgun (WGS) entry which is preliminary data.</text>
</comment>
<keyword evidence="1" id="KW-0732">Signal</keyword>
<dbReference type="EMBL" id="QEKH01000024">
    <property type="protein sequence ID" value="PVY38805.1"/>
    <property type="molecule type" value="Genomic_DNA"/>
</dbReference>
<feature type="signal peptide" evidence="1">
    <location>
        <begin position="1"/>
        <end position="23"/>
    </location>
</feature>
<feature type="chain" id="PRO_5015520264" evidence="1">
    <location>
        <begin position="24"/>
        <end position="290"/>
    </location>
</feature>
<gene>
    <name evidence="2" type="ORF">C8D82_12441</name>
</gene>
<organism evidence="2 3">
    <name type="scientific">Victivallis vadensis</name>
    <dbReference type="NCBI Taxonomy" id="172901"/>
    <lineage>
        <taxon>Bacteria</taxon>
        <taxon>Pseudomonadati</taxon>
        <taxon>Lentisphaerota</taxon>
        <taxon>Lentisphaeria</taxon>
        <taxon>Victivallales</taxon>
        <taxon>Victivallaceae</taxon>
        <taxon>Victivallis</taxon>
    </lineage>
</organism>
<keyword evidence="3" id="KW-1185">Reference proteome</keyword>
<evidence type="ECO:0000256" key="1">
    <source>
        <dbReference type="SAM" id="SignalP"/>
    </source>
</evidence>
<accession>A0A2U1AQZ5</accession>
<dbReference type="GO" id="GO:0030246">
    <property type="term" value="F:carbohydrate binding"/>
    <property type="evidence" value="ECO:0007669"/>
    <property type="project" value="InterPro"/>
</dbReference>
<dbReference type="PROSITE" id="PS51257">
    <property type="entry name" value="PROKAR_LIPOPROTEIN"/>
    <property type="match status" value="1"/>
</dbReference>
<protein>
    <submittedName>
        <fullName evidence="2">Uncharacterized protein</fullName>
    </submittedName>
</protein>
<dbReference type="RefSeq" id="WP_133245210.1">
    <property type="nucleotide sequence ID" value="NZ_QEKH01000024.1"/>
</dbReference>
<dbReference type="AlphaFoldDB" id="A0A2U1AQZ5"/>
<evidence type="ECO:0000313" key="3">
    <source>
        <dbReference type="Proteomes" id="UP000245959"/>
    </source>
</evidence>
<evidence type="ECO:0000313" key="2">
    <source>
        <dbReference type="EMBL" id="PVY38805.1"/>
    </source>
</evidence>
<dbReference type="Gene3D" id="2.70.98.10">
    <property type="match status" value="1"/>
</dbReference>
<sequence length="290" mass="32044">MSRKRFGAGAVLAAVLLAGCAAAGEFVVDNGSFRVEFVDPNDPQLGCRFLRAGWIRSLHPAGSRESIFVMESLFGFHPAFGYACEIYPALDLKGLQALQIGVGVIERHPQSRYHSRPVELFPWQISREMRERETVMTARQHSGDHSGYAYELTVEIVIPANSPVILWKYSLANTGSRPFAGSTYAHPFFKACPGFPGGWYALPGGKRQPVAALLPEKTLEATEIPQDCRAIAAGGLASGGYVAVISADRPFNRIDLWRSETDCFAVEPYLPLNLAPGECREWSWRLEIRR</sequence>
<name>A0A2U1AQZ5_9BACT</name>
<reference evidence="2 3" key="1">
    <citation type="submission" date="2018-04" db="EMBL/GenBank/DDBJ databases">
        <title>Genomic Encyclopedia of Type Strains, Phase IV (KMG-IV): sequencing the most valuable type-strain genomes for metagenomic binning, comparative biology and taxonomic classification.</title>
        <authorList>
            <person name="Goeker M."/>
        </authorList>
    </citation>
    <scope>NUCLEOTIDE SEQUENCE [LARGE SCALE GENOMIC DNA]</scope>
    <source>
        <strain evidence="2 3">DSM 14823</strain>
    </source>
</reference>
<proteinExistence type="predicted"/>
<dbReference type="Proteomes" id="UP000245959">
    <property type="component" value="Unassembled WGS sequence"/>
</dbReference>
<dbReference type="GeneID" id="78296208"/>
<dbReference type="InterPro" id="IPR014718">
    <property type="entry name" value="GH-type_carb-bd"/>
</dbReference>